<dbReference type="PROSITE" id="PS00028">
    <property type="entry name" value="ZINC_FINGER_C2H2_1"/>
    <property type="match status" value="2"/>
</dbReference>
<dbReference type="InterPro" id="IPR001138">
    <property type="entry name" value="Zn2Cys6_DnaBD"/>
</dbReference>
<evidence type="ECO:0000259" key="9">
    <source>
        <dbReference type="PROSITE" id="PS50048"/>
    </source>
</evidence>
<dbReference type="InterPro" id="IPR036236">
    <property type="entry name" value="Znf_C2H2_sf"/>
</dbReference>
<dbReference type="SMART" id="SM00066">
    <property type="entry name" value="GAL4"/>
    <property type="match status" value="1"/>
</dbReference>
<feature type="domain" description="C2H2-type" evidence="10">
    <location>
        <begin position="18"/>
        <end position="45"/>
    </location>
</feature>
<dbReference type="SUPFAM" id="SSF57667">
    <property type="entry name" value="beta-beta-alpha zinc fingers"/>
    <property type="match status" value="1"/>
</dbReference>
<dbReference type="Pfam" id="PF00096">
    <property type="entry name" value="zf-C2H2"/>
    <property type="match status" value="1"/>
</dbReference>
<dbReference type="PANTHER" id="PTHR47660">
    <property type="entry name" value="TRANSCRIPTION FACTOR WITH C2H2 AND ZN(2)-CYS(6) DNA BINDING DOMAIN (EUROFUNG)-RELATED-RELATED"/>
    <property type="match status" value="1"/>
</dbReference>
<accession>A0A8E2EV51</accession>
<evidence type="ECO:0000259" key="10">
    <source>
        <dbReference type="PROSITE" id="PS50157"/>
    </source>
</evidence>
<dbReference type="AlphaFoldDB" id="A0A8E2EV51"/>
<dbReference type="PANTHER" id="PTHR47660:SF7">
    <property type="entry name" value="TRANSCRIPTION FACTOR WITH C2H2 AND ZN(2)-CYS(6) DNA BINDING DOMAIN (EUROFUNG)"/>
    <property type="match status" value="1"/>
</dbReference>
<dbReference type="Pfam" id="PF00172">
    <property type="entry name" value="Zn_clus"/>
    <property type="match status" value="1"/>
</dbReference>
<evidence type="ECO:0000256" key="8">
    <source>
        <dbReference type="SAM" id="MobiDB-lite"/>
    </source>
</evidence>
<keyword evidence="3" id="KW-0862">Zinc</keyword>
<evidence type="ECO:0000313" key="12">
    <source>
        <dbReference type="Proteomes" id="UP000250140"/>
    </source>
</evidence>
<dbReference type="InterPro" id="IPR013087">
    <property type="entry name" value="Znf_C2H2_type"/>
</dbReference>
<feature type="domain" description="Zn(2)-C6 fungal-type" evidence="9">
    <location>
        <begin position="97"/>
        <end position="126"/>
    </location>
</feature>
<dbReference type="GO" id="GO:0003677">
    <property type="term" value="F:DNA binding"/>
    <property type="evidence" value="ECO:0007669"/>
    <property type="project" value="InterPro"/>
</dbReference>
<keyword evidence="12" id="KW-1185">Reference proteome</keyword>
<protein>
    <submittedName>
        <fullName evidence="11">Uncharacterized protein</fullName>
    </submittedName>
</protein>
<evidence type="ECO:0000256" key="4">
    <source>
        <dbReference type="ARBA" id="ARBA00023015"/>
    </source>
</evidence>
<dbReference type="PROSITE" id="PS50048">
    <property type="entry name" value="ZN2_CY6_FUNGAL_2"/>
    <property type="match status" value="1"/>
</dbReference>
<dbReference type="Proteomes" id="UP000250140">
    <property type="component" value="Unassembled WGS sequence"/>
</dbReference>
<evidence type="ECO:0000256" key="6">
    <source>
        <dbReference type="ARBA" id="ARBA00023242"/>
    </source>
</evidence>
<dbReference type="GO" id="GO:0006351">
    <property type="term" value="P:DNA-templated transcription"/>
    <property type="evidence" value="ECO:0007669"/>
    <property type="project" value="InterPro"/>
</dbReference>
<dbReference type="FunFam" id="3.30.160.60:FF:002343">
    <property type="entry name" value="Zinc finger protein 33A"/>
    <property type="match status" value="1"/>
</dbReference>
<dbReference type="EMBL" id="KV750346">
    <property type="protein sequence ID" value="OCL05228.1"/>
    <property type="molecule type" value="Genomic_DNA"/>
</dbReference>
<dbReference type="SMART" id="SM00355">
    <property type="entry name" value="ZnF_C2H2"/>
    <property type="match status" value="2"/>
</dbReference>
<proteinExistence type="predicted"/>
<feature type="region of interest" description="Disordered" evidence="8">
    <location>
        <begin position="69"/>
        <end position="92"/>
    </location>
</feature>
<dbReference type="GO" id="GO:0000981">
    <property type="term" value="F:DNA-binding transcription factor activity, RNA polymerase II-specific"/>
    <property type="evidence" value="ECO:0007669"/>
    <property type="project" value="InterPro"/>
</dbReference>
<keyword evidence="6" id="KW-0539">Nucleus</keyword>
<keyword evidence="5" id="KW-0804">Transcription</keyword>
<dbReference type="InterPro" id="IPR036864">
    <property type="entry name" value="Zn2-C6_fun-type_DNA-bd_sf"/>
</dbReference>
<feature type="domain" description="C2H2-type" evidence="10">
    <location>
        <begin position="46"/>
        <end position="73"/>
    </location>
</feature>
<evidence type="ECO:0000256" key="5">
    <source>
        <dbReference type="ARBA" id="ARBA00023163"/>
    </source>
</evidence>
<gene>
    <name evidence="11" type="ORF">AOQ84DRAFT_345070</name>
</gene>
<sequence>MEARASIAPGSNPQQGFYQCGDCKRSYTRVDHLARHVRSHTQEKPYLCVVCSKRFSRVDLLKRHAMGHKAKLSEPATSDKRNKQPASPSFNPRVSQACEACAKVHLRCEETKPCKRCQKKQLPCMVLPRSTSEEVTAMDAAGDLLKLAQHSSIHPAPPSVEMPLENASLIESYQNAENFDVGQNEEPIFHQHVSSSLPQQSAEGCGVEDQIPDTQRRKTQISNGDILNNPDIPGLPDFLRNMNSSVADPFVSTGASNHQPGIWTPRGLMDFGLESNLELNDIDLSFLDTYNSKAPFDFESPNTEYNFTSNLPEEVSIPHNRAALRTEAFRRSIWRFIPVSQDHGAAEQQHLSLPISESSRDNPESLINLRQRITMEKLNQSTRDKILALVIGTCKTANISRAVVSFPSMELLDILLQYYLTSPYSKVNSWLHIPTFCPTARRRPELLTILIAAGAVLTPDKSLRKLGLALQEAVRVYIPMKWEEDNSQTRNLELLQANMLQLEIGLWSGNSRKIEIAESLLQPLATMLRRSGKYRYSGYTFEAPSPDDHGEVLEKKWRVWTEQQSYIRLVFYAFQHDSQTSMALLTNPIISYAELLLPLPDTRSLWMAADAETWKSIWLNRPNVPNRRLTLADCVNDVGLLSSSSCFIDIDESRMAYLYAHWGLTWEYRQLSSFLKLQTRQGLLMKSRHQDIVQTLNYFRISSEGLANDISSALTIVLEVILMHLNMSLEEVQVLAGVEGQEEAGRVYPSLRDWASTTAARQAVWHGGQVIRTIRSLPVNFIRDFHVIAVYHASLAFWAYGLIQSAEKRPFIPPVWLDDLETVNTQRFIGLDRGSPCIRGMNDSLGSASPAFLDDPSAVLDAVLEVVRANHSAKDEPRPPLVENLIQLLGGLRAVAKAPRLGYEEFSR</sequence>
<dbReference type="Pfam" id="PF04082">
    <property type="entry name" value="Fungal_trans"/>
    <property type="match status" value="1"/>
</dbReference>
<dbReference type="SUPFAM" id="SSF57701">
    <property type="entry name" value="Zn2/Cys6 DNA-binding domain"/>
    <property type="match status" value="1"/>
</dbReference>
<reference evidence="11 12" key="1">
    <citation type="journal article" date="2016" name="Nat. Commun.">
        <title>Ectomycorrhizal ecology is imprinted in the genome of the dominant symbiotic fungus Cenococcum geophilum.</title>
        <authorList>
            <consortium name="DOE Joint Genome Institute"/>
            <person name="Peter M."/>
            <person name="Kohler A."/>
            <person name="Ohm R.A."/>
            <person name="Kuo A."/>
            <person name="Krutzmann J."/>
            <person name="Morin E."/>
            <person name="Arend M."/>
            <person name="Barry K.W."/>
            <person name="Binder M."/>
            <person name="Choi C."/>
            <person name="Clum A."/>
            <person name="Copeland A."/>
            <person name="Grisel N."/>
            <person name="Haridas S."/>
            <person name="Kipfer T."/>
            <person name="LaButti K."/>
            <person name="Lindquist E."/>
            <person name="Lipzen A."/>
            <person name="Maire R."/>
            <person name="Meier B."/>
            <person name="Mihaltcheva S."/>
            <person name="Molinier V."/>
            <person name="Murat C."/>
            <person name="Poggeler S."/>
            <person name="Quandt C.A."/>
            <person name="Sperisen C."/>
            <person name="Tritt A."/>
            <person name="Tisserant E."/>
            <person name="Crous P.W."/>
            <person name="Henrissat B."/>
            <person name="Nehls U."/>
            <person name="Egli S."/>
            <person name="Spatafora J.W."/>
            <person name="Grigoriev I.V."/>
            <person name="Martin F.M."/>
        </authorList>
    </citation>
    <scope>NUCLEOTIDE SEQUENCE [LARGE SCALE GENOMIC DNA]</scope>
    <source>
        <strain evidence="11 12">CBS 207.34</strain>
    </source>
</reference>
<keyword evidence="2 7" id="KW-0863">Zinc-finger</keyword>
<keyword evidence="1" id="KW-0479">Metal-binding</keyword>
<name>A0A8E2EV51_9PEZI</name>
<dbReference type="PROSITE" id="PS50157">
    <property type="entry name" value="ZINC_FINGER_C2H2_2"/>
    <property type="match status" value="2"/>
</dbReference>
<evidence type="ECO:0000256" key="7">
    <source>
        <dbReference type="PROSITE-ProRule" id="PRU00042"/>
    </source>
</evidence>
<evidence type="ECO:0000256" key="2">
    <source>
        <dbReference type="ARBA" id="ARBA00022771"/>
    </source>
</evidence>
<dbReference type="InterPro" id="IPR007219">
    <property type="entry name" value="XnlR_reg_dom"/>
</dbReference>
<dbReference type="PROSITE" id="PS00463">
    <property type="entry name" value="ZN2_CY6_FUNGAL_1"/>
    <property type="match status" value="1"/>
</dbReference>
<organism evidence="11 12">
    <name type="scientific">Glonium stellatum</name>
    <dbReference type="NCBI Taxonomy" id="574774"/>
    <lineage>
        <taxon>Eukaryota</taxon>
        <taxon>Fungi</taxon>
        <taxon>Dikarya</taxon>
        <taxon>Ascomycota</taxon>
        <taxon>Pezizomycotina</taxon>
        <taxon>Dothideomycetes</taxon>
        <taxon>Pleosporomycetidae</taxon>
        <taxon>Gloniales</taxon>
        <taxon>Gloniaceae</taxon>
        <taxon>Glonium</taxon>
    </lineage>
</organism>
<dbReference type="CDD" id="cd00067">
    <property type="entry name" value="GAL4"/>
    <property type="match status" value="1"/>
</dbReference>
<keyword evidence="4" id="KW-0805">Transcription regulation</keyword>
<dbReference type="Gene3D" id="4.10.240.10">
    <property type="entry name" value="Zn(2)-C6 fungal-type DNA-binding domain"/>
    <property type="match status" value="1"/>
</dbReference>
<dbReference type="OrthoDB" id="40579at2759"/>
<dbReference type="GO" id="GO:0008270">
    <property type="term" value="F:zinc ion binding"/>
    <property type="evidence" value="ECO:0007669"/>
    <property type="project" value="UniProtKB-KW"/>
</dbReference>
<evidence type="ECO:0000256" key="3">
    <source>
        <dbReference type="ARBA" id="ARBA00022833"/>
    </source>
</evidence>
<evidence type="ECO:0000256" key="1">
    <source>
        <dbReference type="ARBA" id="ARBA00022723"/>
    </source>
</evidence>
<evidence type="ECO:0000313" key="11">
    <source>
        <dbReference type="EMBL" id="OCL05228.1"/>
    </source>
</evidence>
<dbReference type="Gene3D" id="3.30.160.60">
    <property type="entry name" value="Classic Zinc Finger"/>
    <property type="match status" value="2"/>
</dbReference>